<keyword evidence="3" id="KW-1185">Reference proteome</keyword>
<dbReference type="GeneID" id="7845044"/>
<dbReference type="InParanoid" id="Q232Q7"/>
<organism evidence="2 3">
    <name type="scientific">Tetrahymena thermophila (strain SB210)</name>
    <dbReference type="NCBI Taxonomy" id="312017"/>
    <lineage>
        <taxon>Eukaryota</taxon>
        <taxon>Sar</taxon>
        <taxon>Alveolata</taxon>
        <taxon>Ciliophora</taxon>
        <taxon>Intramacronucleata</taxon>
        <taxon>Oligohymenophorea</taxon>
        <taxon>Hymenostomatida</taxon>
        <taxon>Tetrahymenina</taxon>
        <taxon>Tetrahymenidae</taxon>
        <taxon>Tetrahymena</taxon>
    </lineage>
</organism>
<gene>
    <name evidence="2" type="ORF">TTHERM_01089040</name>
</gene>
<dbReference type="RefSeq" id="XP_001011740.2">
    <property type="nucleotide sequence ID" value="XM_001011740.2"/>
</dbReference>
<dbReference type="Gene3D" id="2.10.220.10">
    <property type="entry name" value="Hormone Receptor, Insulin-like Growth Factor Receptor 1, Chain A, domain 2"/>
    <property type="match status" value="1"/>
</dbReference>
<accession>Q232Q7</accession>
<dbReference type="EMBL" id="GG662532">
    <property type="protein sequence ID" value="EAR91495.2"/>
    <property type="molecule type" value="Genomic_DNA"/>
</dbReference>
<dbReference type="SUPFAM" id="SSF57184">
    <property type="entry name" value="Growth factor receptor domain"/>
    <property type="match status" value="1"/>
</dbReference>
<dbReference type="InterPro" id="IPR006212">
    <property type="entry name" value="Furin_repeat"/>
</dbReference>
<dbReference type="Proteomes" id="UP000009168">
    <property type="component" value="Unassembled WGS sequence"/>
</dbReference>
<evidence type="ECO:0000313" key="2">
    <source>
        <dbReference type="EMBL" id="EAR91495.2"/>
    </source>
</evidence>
<evidence type="ECO:0000313" key="3">
    <source>
        <dbReference type="Proteomes" id="UP000009168"/>
    </source>
</evidence>
<dbReference type="InterPro" id="IPR009030">
    <property type="entry name" value="Growth_fac_rcpt_cys_sf"/>
</dbReference>
<dbReference type="SMART" id="SM00261">
    <property type="entry name" value="FU"/>
    <property type="match status" value="2"/>
</dbReference>
<evidence type="ECO:0000256" key="1">
    <source>
        <dbReference type="SAM" id="SignalP"/>
    </source>
</evidence>
<dbReference type="KEGG" id="tet:TTHERM_01089040"/>
<name>Q232Q7_TETTS</name>
<dbReference type="HOGENOM" id="CLU_514399_0_0_1"/>
<evidence type="ECO:0008006" key="4">
    <source>
        <dbReference type="Google" id="ProtNLM"/>
    </source>
</evidence>
<protein>
    <recommendedName>
        <fullName evidence="4">Transmembrane protein</fullName>
    </recommendedName>
</protein>
<dbReference type="AlphaFoldDB" id="Q232Q7"/>
<proteinExistence type="predicted"/>
<feature type="chain" id="PRO_5004201285" description="Transmembrane protein" evidence="1">
    <location>
        <begin position="22"/>
        <end position="864"/>
    </location>
</feature>
<keyword evidence="1" id="KW-0732">Signal</keyword>
<reference evidence="3" key="1">
    <citation type="journal article" date="2006" name="PLoS Biol.">
        <title>Macronuclear genome sequence of the ciliate Tetrahymena thermophila, a model eukaryote.</title>
        <authorList>
            <person name="Eisen J.A."/>
            <person name="Coyne R.S."/>
            <person name="Wu M."/>
            <person name="Wu D."/>
            <person name="Thiagarajan M."/>
            <person name="Wortman J.R."/>
            <person name="Badger J.H."/>
            <person name="Ren Q."/>
            <person name="Amedeo P."/>
            <person name="Jones K.M."/>
            <person name="Tallon L.J."/>
            <person name="Delcher A.L."/>
            <person name="Salzberg S.L."/>
            <person name="Silva J.C."/>
            <person name="Haas B.J."/>
            <person name="Majoros W.H."/>
            <person name="Farzad M."/>
            <person name="Carlton J.M."/>
            <person name="Smith R.K. Jr."/>
            <person name="Garg J."/>
            <person name="Pearlman R.E."/>
            <person name="Karrer K.M."/>
            <person name="Sun L."/>
            <person name="Manning G."/>
            <person name="Elde N.C."/>
            <person name="Turkewitz A.P."/>
            <person name="Asai D.J."/>
            <person name="Wilkes D.E."/>
            <person name="Wang Y."/>
            <person name="Cai H."/>
            <person name="Collins K."/>
            <person name="Stewart B.A."/>
            <person name="Lee S.R."/>
            <person name="Wilamowska K."/>
            <person name="Weinberg Z."/>
            <person name="Ruzzo W.L."/>
            <person name="Wloga D."/>
            <person name="Gaertig J."/>
            <person name="Frankel J."/>
            <person name="Tsao C.-C."/>
            <person name="Gorovsky M.A."/>
            <person name="Keeling P.J."/>
            <person name="Waller R.F."/>
            <person name="Patron N.J."/>
            <person name="Cherry J.M."/>
            <person name="Stover N.A."/>
            <person name="Krieger C.J."/>
            <person name="del Toro C."/>
            <person name="Ryder H.F."/>
            <person name="Williamson S.C."/>
            <person name="Barbeau R.A."/>
            <person name="Hamilton E.P."/>
            <person name="Orias E."/>
        </authorList>
    </citation>
    <scope>NUCLEOTIDE SEQUENCE [LARGE SCALE GENOMIC DNA]</scope>
    <source>
        <strain evidence="3">SB210</strain>
    </source>
</reference>
<feature type="signal peptide" evidence="1">
    <location>
        <begin position="1"/>
        <end position="21"/>
    </location>
</feature>
<sequence length="864" mass="100604">MNIRQKILFTVLLQIYNLCQGQVADDCNSQRGQYFDFSQNSCLQCQNSCYNCLDQNKCSSCNLQTFLDYQTSQCQNQCKEGEYQSSFFGECQECEIQNCQICDSSSTCKQCQQGWSLSQDQKACLNNICFQNSNYFYNPSTQQCLLYCQEGQDDNNNRVCNPFVQIGDIYSQIIPSHLYSSCIIYKLKLFTVEGKKQLIVLCENQIIFYSLESLVPLQMINLSGILIDAVQQDNLIYILLQSNGEGIVAILNLLNQEINYQKTQLQCTLQQFSGYQLTCFEDAYKLTQLDIFSLNQISFNYSTDNIIIVTSFTQNDLQQNEQQQNSGRILDAKNNNDDLLDKKDYFRNLQTGQINFEPQQNQDKIFIKPLEIPLLQYQQINLNSIFYYFKSYNEIGKLVVFKPSTNQLYYLDITNPNNPLLAANLVNVGSLVCYSQINKTVTFVLSQNYTNYYSYLANIQYNQSSSEYYIQMIRKLDHSQGNLNLCLIDSQTLLTVTANKLGCQIYNLNNSDTNLQFSYNFTTKNNLIIEQALIIESSFIITITQVNTINTLVKVIPYNQNGFQTKDIINYQISINYFGQIALIKSVFYDQYNQILYISNQYEIEIISADSKQEKLYANVQGSKMSLNYGQLIDLHYSDTDGATYLTYKYGFSIIYDDFKKQPFTNYIHKQLYKSQIFEQYFFLISDFYCIIIDTKQKKILTFNIDLSNVTQLQFKSNKYYVLAVYKNQNSQYSIFIVQGYNQILSYQFESDPNFENQSFFQFGNRMISQLEEGIFRQYIIQAQQLEKEYQFTGFTLNNNIPNSQNQQIIKVEGQITQLIAFNYETQSMIYYDYTAKPNTFYVVCSINTYTNTIYGFKESNCDL</sequence>